<comment type="pathway">
    <text evidence="2 5">Cofactor biosynthesis; 7,8-dihydroneopterin triphosphate biosynthesis; 7,8-dihydroneopterin triphosphate from GTP: step 1/1.</text>
</comment>
<dbReference type="STRING" id="1261.HMPREF3195_00252"/>
<dbReference type="FunFam" id="1.10.286.10:FF:000001">
    <property type="entry name" value="GTP cyclohydrolase 1"/>
    <property type="match status" value="1"/>
</dbReference>
<dbReference type="GO" id="GO:0005737">
    <property type="term" value="C:cytoplasm"/>
    <property type="evidence" value="ECO:0007669"/>
    <property type="project" value="TreeGrafter"/>
</dbReference>
<dbReference type="NCBIfam" id="NF006826">
    <property type="entry name" value="PRK09347.1-3"/>
    <property type="match status" value="1"/>
</dbReference>
<dbReference type="PANTHER" id="PTHR11109">
    <property type="entry name" value="GTP CYCLOHYDROLASE I"/>
    <property type="match status" value="1"/>
</dbReference>
<protein>
    <recommendedName>
        <fullName evidence="5">GTP cyclohydrolase 1</fullName>
        <ecNumber evidence="5">3.5.4.16</ecNumber>
    </recommendedName>
    <alternativeName>
        <fullName evidence="5">GTP cyclohydrolase I</fullName>
        <shortName evidence="5">GTP-CH-I</shortName>
    </alternativeName>
</protein>
<keyword evidence="4 5" id="KW-0378">Hydrolase</keyword>
<dbReference type="SUPFAM" id="SSF55620">
    <property type="entry name" value="Tetrahydrobiopterin biosynthesis enzymes-like"/>
    <property type="match status" value="1"/>
</dbReference>
<dbReference type="GO" id="GO:0005525">
    <property type="term" value="F:GTP binding"/>
    <property type="evidence" value="ECO:0007669"/>
    <property type="project" value="UniProtKB-KW"/>
</dbReference>
<dbReference type="InterPro" id="IPR043134">
    <property type="entry name" value="GTP-CH-I_N"/>
</dbReference>
<dbReference type="InterPro" id="IPR001474">
    <property type="entry name" value="GTP_CycHdrlase_I"/>
</dbReference>
<dbReference type="InterPro" id="IPR043133">
    <property type="entry name" value="GTP-CH-I_C/QueF"/>
</dbReference>
<keyword evidence="5" id="KW-0342">GTP-binding</keyword>
<dbReference type="GO" id="GO:0003934">
    <property type="term" value="F:GTP cyclohydrolase I activity"/>
    <property type="evidence" value="ECO:0007669"/>
    <property type="project" value="UniProtKB-UniRule"/>
</dbReference>
<comment type="catalytic activity">
    <reaction evidence="1 5">
        <text>GTP + H2O = 7,8-dihydroneopterin 3'-triphosphate + formate + H(+)</text>
        <dbReference type="Rhea" id="RHEA:17473"/>
        <dbReference type="ChEBI" id="CHEBI:15377"/>
        <dbReference type="ChEBI" id="CHEBI:15378"/>
        <dbReference type="ChEBI" id="CHEBI:15740"/>
        <dbReference type="ChEBI" id="CHEBI:37565"/>
        <dbReference type="ChEBI" id="CHEBI:58462"/>
        <dbReference type="EC" id="3.5.4.16"/>
    </reaction>
</comment>
<evidence type="ECO:0000256" key="2">
    <source>
        <dbReference type="ARBA" id="ARBA00005080"/>
    </source>
</evidence>
<evidence type="ECO:0000256" key="1">
    <source>
        <dbReference type="ARBA" id="ARBA00001052"/>
    </source>
</evidence>
<dbReference type="EC" id="3.5.4.16" evidence="5"/>
<feature type="domain" description="GTP cyclohydrolase I" evidence="6">
    <location>
        <begin position="8"/>
        <end position="183"/>
    </location>
</feature>
<comment type="similarity">
    <text evidence="5">Belongs to the GTP cyclohydrolase I family.</text>
</comment>
<organism evidence="7 8">
    <name type="scientific">Peptostreptococcus anaerobius</name>
    <dbReference type="NCBI Taxonomy" id="1261"/>
    <lineage>
        <taxon>Bacteria</taxon>
        <taxon>Bacillati</taxon>
        <taxon>Bacillota</taxon>
        <taxon>Clostridia</taxon>
        <taxon>Peptostreptococcales</taxon>
        <taxon>Peptostreptococcaceae</taxon>
        <taxon>Peptostreptococcus</taxon>
    </lineage>
</organism>
<feature type="binding site" evidence="5">
    <location>
        <position position="79"/>
    </location>
    <ligand>
        <name>Zn(2+)</name>
        <dbReference type="ChEBI" id="CHEBI:29105"/>
    </ligand>
</feature>
<dbReference type="eggNOG" id="COG0302">
    <property type="taxonomic scope" value="Bacteria"/>
</dbReference>
<dbReference type="UniPathway" id="UPA00848">
    <property type="reaction ID" value="UER00151"/>
</dbReference>
<dbReference type="EMBL" id="LSQZ01000009">
    <property type="protein sequence ID" value="KXI14352.1"/>
    <property type="molecule type" value="Genomic_DNA"/>
</dbReference>
<dbReference type="FunFam" id="3.30.1130.10:FF:000001">
    <property type="entry name" value="GTP cyclohydrolase 1"/>
    <property type="match status" value="1"/>
</dbReference>
<dbReference type="Pfam" id="PF01227">
    <property type="entry name" value="GTP_cyclohydroI"/>
    <property type="match status" value="1"/>
</dbReference>
<dbReference type="GO" id="GO:0006729">
    <property type="term" value="P:tetrahydrobiopterin biosynthetic process"/>
    <property type="evidence" value="ECO:0007669"/>
    <property type="project" value="TreeGrafter"/>
</dbReference>
<evidence type="ECO:0000256" key="4">
    <source>
        <dbReference type="ARBA" id="ARBA00022801"/>
    </source>
</evidence>
<dbReference type="InterPro" id="IPR020602">
    <property type="entry name" value="GTP_CycHdrlase_I_dom"/>
</dbReference>
<dbReference type="AlphaFoldDB" id="A0A135YY65"/>
<evidence type="ECO:0000256" key="3">
    <source>
        <dbReference type="ARBA" id="ARBA00022563"/>
    </source>
</evidence>
<evidence type="ECO:0000256" key="5">
    <source>
        <dbReference type="HAMAP-Rule" id="MF_00223"/>
    </source>
</evidence>
<dbReference type="GO" id="GO:0008270">
    <property type="term" value="F:zinc ion binding"/>
    <property type="evidence" value="ECO:0007669"/>
    <property type="project" value="UniProtKB-UniRule"/>
</dbReference>
<comment type="subunit">
    <text evidence="5">Homopolymer.</text>
</comment>
<keyword evidence="3 5" id="KW-0554">One-carbon metabolism</keyword>
<gene>
    <name evidence="5" type="primary">folE</name>
    <name evidence="7" type="ORF">HMPREF3195_00252</name>
</gene>
<feature type="binding site" evidence="5">
    <location>
        <position position="147"/>
    </location>
    <ligand>
        <name>Zn(2+)</name>
        <dbReference type="ChEBI" id="CHEBI:29105"/>
    </ligand>
</feature>
<keyword evidence="5" id="KW-0547">Nucleotide-binding</keyword>
<dbReference type="GO" id="GO:0046654">
    <property type="term" value="P:tetrahydrofolate biosynthetic process"/>
    <property type="evidence" value="ECO:0007669"/>
    <property type="project" value="UniProtKB-UniRule"/>
</dbReference>
<dbReference type="HAMAP" id="MF_00223">
    <property type="entry name" value="FolE"/>
    <property type="match status" value="1"/>
</dbReference>
<evidence type="ECO:0000313" key="7">
    <source>
        <dbReference type="EMBL" id="KXI14352.1"/>
    </source>
</evidence>
<dbReference type="NCBIfam" id="NF006825">
    <property type="entry name" value="PRK09347.1-2"/>
    <property type="match status" value="1"/>
</dbReference>
<comment type="caution">
    <text evidence="7">The sequence shown here is derived from an EMBL/GenBank/DDBJ whole genome shotgun (WGS) entry which is preliminary data.</text>
</comment>
<dbReference type="NCBIfam" id="TIGR00063">
    <property type="entry name" value="folE"/>
    <property type="match status" value="1"/>
</dbReference>
<keyword evidence="5" id="KW-0479">Metal-binding</keyword>
<sequence>MIDIDKAQKAVRDLLIAIGEDPDREGLVDTPKRVARMYKEVLAGYDDDPSEYLSRVFKADDADWVLEKDIHFYSMCEHHMLPFFGKVHIAYIPNGKVTGLSKLARLVEVYARRLQLQEQMTVQIADALVKELSPLGVVVIVEAEHMCMTMRGIKKPGTITVTQATRGRFKEDHNLLMSIRELIK</sequence>
<dbReference type="RefSeq" id="WP_061101612.1">
    <property type="nucleotide sequence ID" value="NZ_CAXUJS010000010.1"/>
</dbReference>
<keyword evidence="5" id="KW-0862">Zinc</keyword>
<dbReference type="Gene3D" id="1.10.286.10">
    <property type="match status" value="1"/>
</dbReference>
<proteinExistence type="inferred from homology"/>
<evidence type="ECO:0000313" key="8">
    <source>
        <dbReference type="Proteomes" id="UP000070326"/>
    </source>
</evidence>
<feature type="binding site" evidence="5">
    <location>
        <position position="76"/>
    </location>
    <ligand>
        <name>Zn(2+)</name>
        <dbReference type="ChEBI" id="CHEBI:29105"/>
    </ligand>
</feature>
<name>A0A135YY65_9FIRM</name>
<dbReference type="Gene3D" id="3.30.1130.10">
    <property type="match status" value="1"/>
</dbReference>
<evidence type="ECO:0000259" key="6">
    <source>
        <dbReference type="Pfam" id="PF01227"/>
    </source>
</evidence>
<dbReference type="PANTHER" id="PTHR11109:SF7">
    <property type="entry name" value="GTP CYCLOHYDROLASE 1"/>
    <property type="match status" value="1"/>
</dbReference>
<accession>A0A135YY65</accession>
<dbReference type="PATRIC" id="fig|1261.5.peg.258"/>
<dbReference type="Proteomes" id="UP000070326">
    <property type="component" value="Unassembled WGS sequence"/>
</dbReference>
<dbReference type="GO" id="GO:0006730">
    <property type="term" value="P:one-carbon metabolic process"/>
    <property type="evidence" value="ECO:0007669"/>
    <property type="project" value="UniProtKB-UniRule"/>
</dbReference>
<reference evidence="7 8" key="1">
    <citation type="submission" date="2016-02" db="EMBL/GenBank/DDBJ databases">
        <authorList>
            <person name="Wen L."/>
            <person name="He K."/>
            <person name="Yang H."/>
        </authorList>
    </citation>
    <scope>NUCLEOTIDE SEQUENCE [LARGE SCALE GENOMIC DNA]</scope>
    <source>
        <strain evidence="7 8">MJR8628A</strain>
    </source>
</reference>